<accession>A0AA45WJH6</accession>
<dbReference type="Gene3D" id="1.10.620.20">
    <property type="entry name" value="Ribonucleotide Reductase, subunit A"/>
    <property type="match status" value="1"/>
</dbReference>
<dbReference type="Pfam" id="PF00268">
    <property type="entry name" value="Ribonuc_red_sm"/>
    <property type="match status" value="1"/>
</dbReference>
<evidence type="ECO:0000313" key="2">
    <source>
        <dbReference type="EMBL" id="SMP03372.1"/>
    </source>
</evidence>
<dbReference type="PANTHER" id="PTHR23409">
    <property type="entry name" value="RIBONUCLEOSIDE-DIPHOSPHATE REDUCTASE SMALL CHAIN"/>
    <property type="match status" value="1"/>
</dbReference>
<dbReference type="SUPFAM" id="SSF47240">
    <property type="entry name" value="Ferritin-like"/>
    <property type="match status" value="1"/>
</dbReference>
<dbReference type="InterPro" id="IPR012348">
    <property type="entry name" value="RNR-like"/>
</dbReference>
<dbReference type="GO" id="GO:0009263">
    <property type="term" value="P:deoxyribonucleotide biosynthetic process"/>
    <property type="evidence" value="ECO:0007669"/>
    <property type="project" value="InterPro"/>
</dbReference>
<protein>
    <submittedName>
        <fullName evidence="2">Ribonucleoside-diphosphate reductase beta chain</fullName>
    </submittedName>
</protein>
<keyword evidence="3" id="KW-1185">Reference proteome</keyword>
<dbReference type="InterPro" id="IPR009078">
    <property type="entry name" value="Ferritin-like_SF"/>
</dbReference>
<reference evidence="2" key="1">
    <citation type="submission" date="2017-05" db="EMBL/GenBank/DDBJ databases">
        <authorList>
            <person name="Varghese N."/>
            <person name="Submissions S."/>
        </authorList>
    </citation>
    <scope>NUCLEOTIDE SEQUENCE</scope>
    <source>
        <strain evidence="2">DSM 45262</strain>
    </source>
</reference>
<dbReference type="AlphaFoldDB" id="A0AA45WJH6"/>
<dbReference type="InterPro" id="IPR000358">
    <property type="entry name" value="RNR_small_fam"/>
</dbReference>
<organism evidence="2 3">
    <name type="scientific">Laceyella tengchongensis</name>
    <dbReference type="NCBI Taxonomy" id="574699"/>
    <lineage>
        <taxon>Bacteria</taxon>
        <taxon>Bacillati</taxon>
        <taxon>Bacillota</taxon>
        <taxon>Bacilli</taxon>
        <taxon>Bacillales</taxon>
        <taxon>Thermoactinomycetaceae</taxon>
        <taxon>Laceyella</taxon>
    </lineage>
</organism>
<comment type="cofactor">
    <cofactor evidence="1">
        <name>Fe cation</name>
        <dbReference type="ChEBI" id="CHEBI:24875"/>
    </cofactor>
</comment>
<dbReference type="GO" id="GO:0016491">
    <property type="term" value="F:oxidoreductase activity"/>
    <property type="evidence" value="ECO:0007669"/>
    <property type="project" value="InterPro"/>
</dbReference>
<evidence type="ECO:0000313" key="3">
    <source>
        <dbReference type="Proteomes" id="UP001157946"/>
    </source>
</evidence>
<dbReference type="PANTHER" id="PTHR23409:SF36">
    <property type="entry name" value="R2-LIKE LIGAND BINDING OXIDASE"/>
    <property type="match status" value="1"/>
</dbReference>
<dbReference type="RefSeq" id="WP_223248046.1">
    <property type="nucleotide sequence ID" value="NZ_FXTU01000001.1"/>
</dbReference>
<dbReference type="EMBL" id="FXTU01000001">
    <property type="protein sequence ID" value="SMP03372.1"/>
    <property type="molecule type" value="Genomic_DNA"/>
</dbReference>
<comment type="caution">
    <text evidence="2">The sequence shown here is derived from an EMBL/GenBank/DDBJ whole genome shotgun (WGS) entry which is preliminary data.</text>
</comment>
<dbReference type="NCBIfam" id="NF006200">
    <property type="entry name" value="PRK08326.1-3"/>
    <property type="match status" value="1"/>
</dbReference>
<sequence>MTRHIITLSKGLDMQSVPYRLYQKAKRLGTWNPEDIDLTQDVNDWVHFTGEQKREILGMIVNFLAGEEAVTVDLLPLLIAVAREGRLEEEMYLTTFLFEEAKHTEFFRLFINTLGVTEDLTPYLNRRGIPMLYLDDTDATQQDSNTLTRTMNRLLTDDSPEAFADAAVLYNMLIEGVGAETGYWFFEQALEKRGLMPGLMEGIRLIKKDESRHISYGTYLLHRLIQEHPHLYEYIMQRMDEWNPAEQPIPSMIANYPDAFGVGLERRFAFAQKQFAIRKQIIARAKDKSLEEIYRQFNLESL</sequence>
<gene>
    <name evidence="2" type="ORF">SAMN06265361_101438</name>
</gene>
<evidence type="ECO:0000256" key="1">
    <source>
        <dbReference type="ARBA" id="ARBA00001962"/>
    </source>
</evidence>
<name>A0AA45WJH6_9BACL</name>
<proteinExistence type="predicted"/>
<dbReference type="Proteomes" id="UP001157946">
    <property type="component" value="Unassembled WGS sequence"/>
</dbReference>